<name>A0A090QLJ4_9GAMM</name>
<gene>
    <name evidence="2" type="ORF">JCM19237_6700</name>
</gene>
<sequence length="149" mass="16516">MVLRKHMKISDYNLNDPDEYGAAITEAATIMVDTPDDEIIGLSKRDANAMGKFDQVNSEALEKLLTDKDSAFSLAMAYRLAKKEKSTPKALMEQQEKEKEAKEKAAESNNTESKDTPEKNKKEKDSDKAKASSDADNDQPNAINETTAQ</sequence>
<comment type="caution">
    <text evidence="2">The sequence shown here is derived from an EMBL/GenBank/DDBJ whole genome shotgun (WGS) entry which is preliminary data.</text>
</comment>
<proteinExistence type="predicted"/>
<reference evidence="2 3" key="1">
    <citation type="journal article" date="2014" name="Genome Announc.">
        <title>Draft Genome Sequences of Two Vibrionaceae Species, Vibrio ponticus C121 and Photobacterium aphoticum C119, Isolated as Coral Reef Microbiota.</title>
        <authorList>
            <person name="Al-saari N."/>
            <person name="Meirelles P.M."/>
            <person name="Mino S."/>
            <person name="Suda W."/>
            <person name="Oshima K."/>
            <person name="Hattori M."/>
            <person name="Ohkuma M."/>
            <person name="Thompson F.L."/>
            <person name="Gomez-Gil B."/>
            <person name="Sawabe T."/>
            <person name="Sawabe T."/>
        </authorList>
    </citation>
    <scope>NUCLEOTIDE SEQUENCE [LARGE SCALE GENOMIC DNA]</scope>
    <source>
        <strain evidence="2 3">JCM 19237</strain>
    </source>
</reference>
<feature type="compositionally biased region" description="Polar residues" evidence="1">
    <location>
        <begin position="139"/>
        <end position="149"/>
    </location>
</feature>
<evidence type="ECO:0000256" key="1">
    <source>
        <dbReference type="SAM" id="MobiDB-lite"/>
    </source>
</evidence>
<dbReference type="AlphaFoldDB" id="A0A090QLJ4"/>
<dbReference type="Proteomes" id="UP000029227">
    <property type="component" value="Unassembled WGS sequence"/>
</dbReference>
<feature type="region of interest" description="Disordered" evidence="1">
    <location>
        <begin position="83"/>
        <end position="149"/>
    </location>
</feature>
<feature type="compositionally biased region" description="Basic and acidic residues" evidence="1">
    <location>
        <begin position="94"/>
        <end position="133"/>
    </location>
</feature>
<evidence type="ECO:0000313" key="3">
    <source>
        <dbReference type="Proteomes" id="UP000029227"/>
    </source>
</evidence>
<dbReference type="EMBL" id="BBMN01000002">
    <property type="protein sequence ID" value="GAL03806.1"/>
    <property type="molecule type" value="Genomic_DNA"/>
</dbReference>
<protein>
    <submittedName>
        <fullName evidence="2">Uncharacterized protein</fullName>
    </submittedName>
</protein>
<organism evidence="2 3">
    <name type="scientific">Photobacterium aphoticum</name>
    <dbReference type="NCBI Taxonomy" id="754436"/>
    <lineage>
        <taxon>Bacteria</taxon>
        <taxon>Pseudomonadati</taxon>
        <taxon>Pseudomonadota</taxon>
        <taxon>Gammaproteobacteria</taxon>
        <taxon>Vibrionales</taxon>
        <taxon>Vibrionaceae</taxon>
        <taxon>Photobacterium</taxon>
    </lineage>
</organism>
<evidence type="ECO:0000313" key="2">
    <source>
        <dbReference type="EMBL" id="GAL03806.1"/>
    </source>
</evidence>
<dbReference type="STRING" id="754436.JCM19237_6700"/>
<dbReference type="eggNOG" id="COG4318">
    <property type="taxonomic scope" value="Bacteria"/>
</dbReference>
<accession>A0A090QLJ4</accession>